<dbReference type="RefSeq" id="WP_046843559.1">
    <property type="nucleotide sequence ID" value="NZ_CP011389.1"/>
</dbReference>
<reference evidence="12 13" key="1">
    <citation type="submission" date="2015-01" db="EMBL/GenBank/DDBJ databases">
        <title>Deinococcus soli/N5/whole genome sequencing.</title>
        <authorList>
            <person name="Kim M.K."/>
            <person name="Srinivasan S."/>
            <person name="Lee J.-J."/>
        </authorList>
    </citation>
    <scope>NUCLEOTIDE SEQUENCE [LARGE SCALE GENOMIC DNA]</scope>
    <source>
        <strain evidence="12 13">N5</strain>
    </source>
</reference>
<proteinExistence type="inferred from homology"/>
<dbReference type="PANTHER" id="PTHR10353">
    <property type="entry name" value="GLYCOSYL HYDROLASE"/>
    <property type="match status" value="1"/>
</dbReference>
<keyword evidence="8 11" id="KW-0326">Glycosidase</keyword>
<dbReference type="InterPro" id="IPR017853">
    <property type="entry name" value="GH"/>
</dbReference>
<organism evidence="12 13">
    <name type="scientific">Deinococcus soli</name>
    <name type="common">ex Cha et al. 2016</name>
    <dbReference type="NCBI Taxonomy" id="1309411"/>
    <lineage>
        <taxon>Bacteria</taxon>
        <taxon>Thermotogati</taxon>
        <taxon>Deinococcota</taxon>
        <taxon>Deinococci</taxon>
        <taxon>Deinococcales</taxon>
        <taxon>Deinococcaceae</taxon>
        <taxon>Deinococcus</taxon>
    </lineage>
</organism>
<feature type="binding site" evidence="10">
    <location>
        <position position="163"/>
    </location>
    <ligand>
        <name>substrate</name>
    </ligand>
</feature>
<dbReference type="GO" id="GO:0005829">
    <property type="term" value="C:cytosol"/>
    <property type="evidence" value="ECO:0007669"/>
    <property type="project" value="TreeGrafter"/>
</dbReference>
<keyword evidence="9" id="KW-0624">Polysaccharide degradation</keyword>
<evidence type="ECO:0000313" key="12">
    <source>
        <dbReference type="EMBL" id="AKH16988.1"/>
    </source>
</evidence>
<gene>
    <name evidence="12" type="ORF">SY84_07845</name>
</gene>
<dbReference type="AlphaFoldDB" id="A0A0F7JQC2"/>
<comment type="similarity">
    <text evidence="3 11">Belongs to the glycosyl hydrolase 1 family.</text>
</comment>
<evidence type="ECO:0000256" key="11">
    <source>
        <dbReference type="RuleBase" id="RU361175"/>
    </source>
</evidence>
<comment type="catalytic activity">
    <reaction evidence="1 11">
        <text>Hydrolysis of terminal, non-reducing beta-D-glucosyl residues with release of beta-D-glucose.</text>
        <dbReference type="EC" id="3.2.1.21"/>
    </reaction>
</comment>
<keyword evidence="13" id="KW-1185">Reference proteome</keyword>
<dbReference type="InterPro" id="IPR001360">
    <property type="entry name" value="Glyco_hydro_1"/>
</dbReference>
<dbReference type="EMBL" id="CP011389">
    <property type="protein sequence ID" value="AKH16988.1"/>
    <property type="molecule type" value="Genomic_DNA"/>
</dbReference>
<dbReference type="Gene3D" id="3.20.20.80">
    <property type="entry name" value="Glycosidases"/>
    <property type="match status" value="1"/>
</dbReference>
<dbReference type="KEGG" id="dch:SY84_07845"/>
<dbReference type="GO" id="GO:0030245">
    <property type="term" value="P:cellulose catabolic process"/>
    <property type="evidence" value="ECO:0007669"/>
    <property type="project" value="UniProtKB-KW"/>
</dbReference>
<feature type="binding site" evidence="10">
    <location>
        <position position="119"/>
    </location>
    <ligand>
        <name>substrate</name>
    </ligand>
</feature>
<evidence type="ECO:0000256" key="8">
    <source>
        <dbReference type="ARBA" id="ARBA00023295"/>
    </source>
</evidence>
<evidence type="ECO:0000256" key="9">
    <source>
        <dbReference type="ARBA" id="ARBA00023326"/>
    </source>
</evidence>
<dbReference type="NCBIfam" id="TIGR03356">
    <property type="entry name" value="BGL"/>
    <property type="match status" value="1"/>
</dbReference>
<dbReference type="InterPro" id="IPR033132">
    <property type="entry name" value="GH_1_N_CS"/>
</dbReference>
<feature type="binding site" evidence="10">
    <location>
        <position position="394"/>
    </location>
    <ligand>
        <name>substrate</name>
    </ligand>
</feature>
<dbReference type="Proteomes" id="UP000034024">
    <property type="component" value="Chromosome"/>
</dbReference>
<dbReference type="EC" id="3.2.1.21" evidence="4 11"/>
<keyword evidence="5 11" id="KW-0378">Hydrolase</keyword>
<dbReference type="SUPFAM" id="SSF51445">
    <property type="entry name" value="(Trans)glycosidases"/>
    <property type="match status" value="1"/>
</dbReference>
<evidence type="ECO:0000256" key="7">
    <source>
        <dbReference type="ARBA" id="ARBA00023277"/>
    </source>
</evidence>
<protein>
    <recommendedName>
        <fullName evidence="4 11">Beta-glucosidase</fullName>
        <ecNumber evidence="4 11">3.2.1.21</ecNumber>
    </recommendedName>
</protein>
<sequence length="439" mass="47550">MTGFPDGFVWGVATSAYQIEGAAREDGRGASVWDTFSHTPGRVRGGATGDVTCDHYHRWPGDVALLRELGAGAYRFSVAWPRVQPGGRGRVNAAGLAFCDRLMDGLLGAGVQPWVTLHHWDLPQELEDAGGWLSRDTAHRFEEYAFLVGERLADRAAAFMTLNAPSVVMLRGYAHGTHAPGRTLGLGAFPAAHHQLLGHGLAARALREAGARQVGIANTYAPAWPATDRDADVQAAGLMDALRHHLFTDPLLRAAYPAPVLDLLREHAPQLLEAVRPGDLDVIAAPLDFLGVNDDQPDWVRADPSRPFGVAPEPAPTGVAGPEALTQTLLDLKDRYGDACPPLVVTGSGCSLPDVPDADGRVRDAARIRSLEAHIEATRLAVQKGAPVSGYLAWTLMDNFQWADGFDQRFGLVHVDFGTQMRTRKDSFSWYQAWLREQA</sequence>
<dbReference type="PATRIC" id="fig|1309411.5.peg.1600"/>
<dbReference type="GO" id="GO:0008422">
    <property type="term" value="F:beta-glucosidase activity"/>
    <property type="evidence" value="ECO:0007669"/>
    <property type="project" value="UniProtKB-EC"/>
</dbReference>
<keyword evidence="7" id="KW-0119">Carbohydrate metabolism</keyword>
<dbReference type="PANTHER" id="PTHR10353:SF36">
    <property type="entry name" value="LP05116P"/>
    <property type="match status" value="1"/>
</dbReference>
<feature type="binding site" evidence="10">
    <location>
        <position position="18"/>
    </location>
    <ligand>
        <name>substrate</name>
    </ligand>
</feature>
<dbReference type="PRINTS" id="PR00131">
    <property type="entry name" value="GLHYDRLASE1"/>
</dbReference>
<evidence type="ECO:0000313" key="13">
    <source>
        <dbReference type="Proteomes" id="UP000034024"/>
    </source>
</evidence>
<evidence type="ECO:0000256" key="4">
    <source>
        <dbReference type="ARBA" id="ARBA00012744"/>
    </source>
</evidence>
<evidence type="ECO:0000256" key="6">
    <source>
        <dbReference type="ARBA" id="ARBA00023001"/>
    </source>
</evidence>
<evidence type="ECO:0000256" key="3">
    <source>
        <dbReference type="ARBA" id="ARBA00010838"/>
    </source>
</evidence>
<comment type="pathway">
    <text evidence="2">Glycan metabolism; cellulose degradation.</text>
</comment>
<dbReference type="OrthoDB" id="1688691at2"/>
<name>A0A0F7JQC2_9DEIO</name>
<dbReference type="Pfam" id="PF00232">
    <property type="entry name" value="Glyco_hydro_1"/>
    <property type="match status" value="1"/>
</dbReference>
<accession>A0A0F7JQC2</accession>
<evidence type="ECO:0000256" key="1">
    <source>
        <dbReference type="ARBA" id="ARBA00000448"/>
    </source>
</evidence>
<evidence type="ECO:0000256" key="10">
    <source>
        <dbReference type="PIRSR" id="PIRSR617736-2"/>
    </source>
</evidence>
<evidence type="ECO:0000256" key="5">
    <source>
        <dbReference type="ARBA" id="ARBA00022801"/>
    </source>
</evidence>
<keyword evidence="6" id="KW-0136">Cellulose degradation</keyword>
<dbReference type="FunFam" id="3.20.20.80:FF:000004">
    <property type="entry name" value="Beta-glucosidase 6-phospho-beta-glucosidase"/>
    <property type="match status" value="1"/>
</dbReference>
<dbReference type="PROSITE" id="PS00653">
    <property type="entry name" value="GLYCOSYL_HYDROL_F1_2"/>
    <property type="match status" value="1"/>
</dbReference>
<evidence type="ECO:0000256" key="2">
    <source>
        <dbReference type="ARBA" id="ARBA00004987"/>
    </source>
</evidence>
<dbReference type="InterPro" id="IPR017736">
    <property type="entry name" value="Glyco_hydro_1_beta-glucosidase"/>
</dbReference>